<dbReference type="EMBL" id="JXLP01000005">
    <property type="protein sequence ID" value="KIL78961.1"/>
    <property type="molecule type" value="Genomic_DNA"/>
</dbReference>
<dbReference type="Proteomes" id="UP000031982">
    <property type="component" value="Unassembled WGS sequence"/>
</dbReference>
<evidence type="ECO:0000313" key="1">
    <source>
        <dbReference type="EMBL" id="KIL78961.1"/>
    </source>
</evidence>
<keyword evidence="2" id="KW-1185">Reference proteome</keyword>
<dbReference type="Pfam" id="PF24716">
    <property type="entry name" value="WapI"/>
    <property type="match status" value="1"/>
</dbReference>
<reference evidence="1 2" key="1">
    <citation type="submission" date="2015-01" db="EMBL/GenBank/DDBJ databases">
        <title>Genome Assembly of Bacillus badius MTCC 1458.</title>
        <authorList>
            <person name="Verma A."/>
            <person name="Khatri I."/>
            <person name="Mual P."/>
            <person name="Subramanian S."/>
            <person name="Krishnamurthi S."/>
        </authorList>
    </citation>
    <scope>NUCLEOTIDE SEQUENCE [LARGE SCALE GENOMIC DNA]</scope>
    <source>
        <strain evidence="1 2">MTCC 1458</strain>
    </source>
</reference>
<accession>A0ABR5AXA0</accession>
<gene>
    <name evidence="1" type="ORF">SD77_3762</name>
</gene>
<dbReference type="InterPro" id="IPR056510">
    <property type="entry name" value="WapI"/>
</dbReference>
<evidence type="ECO:0000313" key="2">
    <source>
        <dbReference type="Proteomes" id="UP000031982"/>
    </source>
</evidence>
<name>A0ABR5AXA0_BACBA</name>
<comment type="caution">
    <text evidence="1">The sequence shown here is derived from an EMBL/GenBank/DDBJ whole genome shotgun (WGS) entry which is preliminary data.</text>
</comment>
<protein>
    <submittedName>
        <fullName evidence="1">Uncharacterized protein</fullName>
    </submittedName>
</protein>
<proteinExistence type="predicted"/>
<organism evidence="1 2">
    <name type="scientific">Bacillus badius</name>
    <dbReference type="NCBI Taxonomy" id="1455"/>
    <lineage>
        <taxon>Bacteria</taxon>
        <taxon>Bacillati</taxon>
        <taxon>Bacillota</taxon>
        <taxon>Bacilli</taxon>
        <taxon>Bacillales</taxon>
        <taxon>Bacillaceae</taxon>
        <taxon>Pseudobacillus</taxon>
    </lineage>
</organism>
<sequence length="87" mass="9651">MADFADELTAMHENLEGTAAFKHIEGAICMKGTIDNLGRILWEAETCYPPGDGAVLQFEFNSDQSYLTSSIRQLHTILSSFPVIEEL</sequence>